<dbReference type="Gene3D" id="3.40.1090.10">
    <property type="entry name" value="Cytosolic phospholipase A2 catalytic domain"/>
    <property type="match status" value="2"/>
</dbReference>
<dbReference type="InterPro" id="IPR000184">
    <property type="entry name" value="Bac_surfAg_D15"/>
</dbReference>
<feature type="domain" description="PNPLA" evidence="7">
    <location>
        <begin position="70"/>
        <end position="264"/>
    </location>
</feature>
<feature type="active site" description="Nucleophile" evidence="6">
    <location>
        <position position="103"/>
    </location>
</feature>
<dbReference type="InterPro" id="IPR034746">
    <property type="entry name" value="POTRA"/>
</dbReference>
<keyword evidence="4 6" id="KW-0443">Lipid metabolism</keyword>
<dbReference type="HOGENOM" id="CLU_014750_1_0_10"/>
<gene>
    <name evidence="9" type="ordered locus">Cpar_0402</name>
</gene>
<dbReference type="GO" id="GO:0016042">
    <property type="term" value="P:lipid catabolic process"/>
    <property type="evidence" value="ECO:0007669"/>
    <property type="project" value="UniProtKB-UniRule"/>
</dbReference>
<evidence type="ECO:0000256" key="6">
    <source>
        <dbReference type="PROSITE-ProRule" id="PRU01161"/>
    </source>
</evidence>
<dbReference type="KEGG" id="cpc:Cpar_0402"/>
<evidence type="ECO:0000256" key="3">
    <source>
        <dbReference type="ARBA" id="ARBA00022963"/>
    </source>
</evidence>
<evidence type="ECO:0000256" key="5">
    <source>
        <dbReference type="ARBA" id="ARBA00023136"/>
    </source>
</evidence>
<feature type="short sequence motif" description="DGA/G" evidence="6">
    <location>
        <begin position="251"/>
        <end position="253"/>
    </location>
</feature>
<dbReference type="Pfam" id="PF01734">
    <property type="entry name" value="Patatin"/>
    <property type="match status" value="1"/>
</dbReference>
<proteinExistence type="predicted"/>
<keyword evidence="3 6" id="KW-0442">Lipid degradation</keyword>
<organism evidence="9 10">
    <name type="scientific">Chlorobaculum parvum (strain DSM 263 / NCIMB 8327)</name>
    <name type="common">Chlorobium vibrioforme subsp. thiosulfatophilum</name>
    <dbReference type="NCBI Taxonomy" id="517417"/>
    <lineage>
        <taxon>Bacteria</taxon>
        <taxon>Pseudomonadati</taxon>
        <taxon>Chlorobiota</taxon>
        <taxon>Chlorobiia</taxon>
        <taxon>Chlorobiales</taxon>
        <taxon>Chlorobiaceae</taxon>
        <taxon>Chlorobaculum</taxon>
    </lineage>
</organism>
<evidence type="ECO:0000313" key="9">
    <source>
        <dbReference type="EMBL" id="ACF10825.1"/>
    </source>
</evidence>
<dbReference type="GO" id="GO:0016787">
    <property type="term" value="F:hydrolase activity"/>
    <property type="evidence" value="ECO:0007669"/>
    <property type="project" value="UniProtKB-UniRule"/>
</dbReference>
<dbReference type="InterPro" id="IPR016035">
    <property type="entry name" value="Acyl_Trfase/lysoPLipase"/>
</dbReference>
<comment type="subcellular location">
    <subcellularLocation>
        <location evidence="1">Membrane</location>
    </subcellularLocation>
</comment>
<evidence type="ECO:0000259" key="7">
    <source>
        <dbReference type="PROSITE" id="PS51635"/>
    </source>
</evidence>
<dbReference type="InterPro" id="IPR002641">
    <property type="entry name" value="PNPLA_dom"/>
</dbReference>
<evidence type="ECO:0000313" key="10">
    <source>
        <dbReference type="Proteomes" id="UP000008811"/>
    </source>
</evidence>
<evidence type="ECO:0000256" key="2">
    <source>
        <dbReference type="ARBA" id="ARBA00022801"/>
    </source>
</evidence>
<feature type="active site" description="Proton acceptor" evidence="6">
    <location>
        <position position="251"/>
    </location>
</feature>
<dbReference type="PROSITE" id="PS51779">
    <property type="entry name" value="POTRA"/>
    <property type="match status" value="1"/>
</dbReference>
<dbReference type="PANTHER" id="PTHR14226">
    <property type="entry name" value="NEUROPATHY TARGET ESTERASE/SWISS CHEESE D.MELANOGASTER"/>
    <property type="match status" value="1"/>
</dbReference>
<dbReference type="eggNOG" id="COG4775">
    <property type="taxonomic scope" value="Bacteria"/>
</dbReference>
<dbReference type="eggNOG" id="COG1752">
    <property type="taxonomic scope" value="Bacteria"/>
</dbReference>
<dbReference type="Proteomes" id="UP000008811">
    <property type="component" value="Chromosome"/>
</dbReference>
<keyword evidence="2 6" id="KW-0378">Hydrolase</keyword>
<dbReference type="GO" id="GO:0019867">
    <property type="term" value="C:outer membrane"/>
    <property type="evidence" value="ECO:0007669"/>
    <property type="project" value="InterPro"/>
</dbReference>
<evidence type="ECO:0000256" key="1">
    <source>
        <dbReference type="ARBA" id="ARBA00004370"/>
    </source>
</evidence>
<name>B3QL37_CHLP8</name>
<accession>B3QL37</accession>
<reference evidence="9" key="1">
    <citation type="submission" date="2008-06" db="EMBL/GenBank/DDBJ databases">
        <title>Complete sequence of Chlorobaculum parvum NCIB 8327.</title>
        <authorList>
            <consortium name="US DOE Joint Genome Institute"/>
            <person name="Lucas S."/>
            <person name="Copeland A."/>
            <person name="Lapidus A."/>
            <person name="Glavina del Rio T."/>
            <person name="Dalin E."/>
            <person name="Tice H."/>
            <person name="Bruce D."/>
            <person name="Goodwin L."/>
            <person name="Pitluck S."/>
            <person name="Schmutz J."/>
            <person name="Larimer F."/>
            <person name="Land M."/>
            <person name="Hauser L."/>
            <person name="Kyrpides N."/>
            <person name="Mikhailova N."/>
            <person name="Zhao F."/>
            <person name="Li T."/>
            <person name="Liu Z."/>
            <person name="Overmann J."/>
            <person name="Bryant D.A."/>
            <person name="Richardson P."/>
        </authorList>
    </citation>
    <scope>NUCLEOTIDE SEQUENCE [LARGE SCALE GENOMIC DNA]</scope>
    <source>
        <strain evidence="9">NCIB 8327</strain>
    </source>
</reference>
<dbReference type="PANTHER" id="PTHR14226:SF29">
    <property type="entry name" value="NEUROPATHY TARGET ESTERASE SWS"/>
    <property type="match status" value="1"/>
</dbReference>
<feature type="short sequence motif" description="GXGXXG" evidence="6">
    <location>
        <begin position="74"/>
        <end position="79"/>
    </location>
</feature>
<feature type="short sequence motif" description="GXSXG" evidence="6">
    <location>
        <begin position="101"/>
        <end position="105"/>
    </location>
</feature>
<dbReference type="STRING" id="517417.Cpar_0402"/>
<protein>
    <submittedName>
        <fullName evidence="9">Surface antigen (D15)</fullName>
    </submittedName>
</protein>
<dbReference type="EMBL" id="CP001099">
    <property type="protein sequence ID" value="ACF10825.1"/>
    <property type="molecule type" value="Genomic_DNA"/>
</dbReference>
<evidence type="ECO:0000256" key="4">
    <source>
        <dbReference type="ARBA" id="ARBA00023098"/>
    </source>
</evidence>
<dbReference type="PROSITE" id="PS51635">
    <property type="entry name" value="PNPLA"/>
    <property type="match status" value="1"/>
</dbReference>
<keyword evidence="10" id="KW-1185">Reference proteome</keyword>
<dbReference type="Gene3D" id="3.10.20.310">
    <property type="entry name" value="membrane protein fhac"/>
    <property type="match status" value="2"/>
</dbReference>
<dbReference type="SUPFAM" id="SSF52151">
    <property type="entry name" value="FabD/lysophospholipase-like"/>
    <property type="match status" value="1"/>
</dbReference>
<evidence type="ECO:0000259" key="8">
    <source>
        <dbReference type="PROSITE" id="PS51779"/>
    </source>
</evidence>
<dbReference type="AlphaFoldDB" id="B3QL37"/>
<keyword evidence="5" id="KW-0472">Membrane</keyword>
<feature type="domain" description="POTRA" evidence="8">
    <location>
        <begin position="507"/>
        <end position="584"/>
    </location>
</feature>
<dbReference type="CDD" id="cd07205">
    <property type="entry name" value="Pat_PNPLA6_PNPLA7_NTE1_like"/>
    <property type="match status" value="1"/>
</dbReference>
<dbReference type="Pfam" id="PF01103">
    <property type="entry name" value="Omp85"/>
    <property type="match status" value="1"/>
</dbReference>
<dbReference type="InterPro" id="IPR050301">
    <property type="entry name" value="NTE"/>
</dbReference>
<sequence>MNCNHQQHKRLSRRPIFIGLALLLSIVLELIPAGRASAEPVTVWPDTLATPCQRYEILPAMRPLRKTVGLALSGGGANGIAQIGVLKALEEAQVPIDRIAGTSMGALVGGLYSSGYSAAELDSLAHALPWEKLTSLNSETPRTNSYLEQKAIRDRASIAIRFEKFKLVVPKSLSAAQTFTRTIDLLVLNAPYHTGSSFSDLPVSFRAVTTDLLSGRRVTLTSGPLSEAMRASSTVPILNQPIERGGRRLADGGLVANLPIDELENAGADYKVAVDTHGRMYTDSSELDVPWKAADQAMTILTQVQYPQQLEQADLVIAPDLENHKATDFSDIPELIDAGYAKGRLLAPVIKRSIQVEPKHDIALSGYRKTIEGIPATAAYLEQARTANAIVRSGTHAKKILQELLETGLFSRAWTRIDKKAGTAAFVLEPLPRLERVELTGGPSNAVSQKKIDQAFEPILDRLYTNAVATSALEKLIRLYRQQGYSLVQIENCSVNGTTLAVQLSSGKIEQVEVEQDKHITKPLPIKREIAIDTDRAFRYADAEKTIDNLYGTGVFNRVSLGTETPQSQGSPFSNTLMVRLDEKPANVLRIGVRYDETSNAQLLLDFRNENVHGTGNSLGAWTKIGQKNNRLNLEYNQPRIGHTPLTMFTRLFFDQRDIDTRQLAFTEQQGLQATGEPRQLGIQRYGLTAAFGTRVSKNGRLTANVTLQNAQSYLRDNLSQSYETGNLNLLSFGGQFTFDNRDSSFLPSEGRYTNIRYCSTPAYLNNPEAFWQLDAQHEENLSIGSATTLQLSALAGISSKSIPLTEKFFLGGTGNAYSYRFIGLKDSDLIGENIAVLSAMLRYKSPVQLIFPTSFILVYNIGNVWEQRADMSLDELVQGAGAGLVWETPLGPAQFTVARPFAFENDEINDSARIDFSETLFYFSLGHDF</sequence>
<dbReference type="Gene3D" id="2.40.160.50">
    <property type="entry name" value="membrane protein fhac: a member of the omp85/tpsb transporter family"/>
    <property type="match status" value="1"/>
</dbReference>